<evidence type="ECO:0000313" key="11">
    <source>
        <dbReference type="Proteomes" id="UP000034286"/>
    </source>
</evidence>
<evidence type="ECO:0000259" key="9">
    <source>
        <dbReference type="Pfam" id="PF13231"/>
    </source>
</evidence>
<keyword evidence="3" id="KW-0328">Glycosyltransferase</keyword>
<dbReference type="PANTHER" id="PTHR33908:SF11">
    <property type="entry name" value="MEMBRANE PROTEIN"/>
    <property type="match status" value="1"/>
</dbReference>
<accession>A0A0G0VWZ9</accession>
<comment type="caution">
    <text evidence="10">The sequence shown here is derived from an EMBL/GenBank/DDBJ whole genome shotgun (WGS) entry which is preliminary data.</text>
</comment>
<protein>
    <recommendedName>
        <fullName evidence="9">Glycosyltransferase RgtA/B/C/D-like domain-containing protein</fullName>
    </recommendedName>
</protein>
<evidence type="ECO:0000313" key="10">
    <source>
        <dbReference type="EMBL" id="KKS05299.1"/>
    </source>
</evidence>
<feature type="transmembrane region" description="Helical" evidence="8">
    <location>
        <begin position="281"/>
        <end position="301"/>
    </location>
</feature>
<feature type="transmembrane region" description="Helical" evidence="8">
    <location>
        <begin position="99"/>
        <end position="117"/>
    </location>
</feature>
<gene>
    <name evidence="10" type="ORF">UU57_C0010G0008</name>
</gene>
<feature type="transmembrane region" description="Helical" evidence="8">
    <location>
        <begin position="177"/>
        <end position="207"/>
    </location>
</feature>
<dbReference type="InterPro" id="IPR038731">
    <property type="entry name" value="RgtA/B/C-like"/>
</dbReference>
<evidence type="ECO:0000256" key="7">
    <source>
        <dbReference type="ARBA" id="ARBA00023136"/>
    </source>
</evidence>
<feature type="transmembrane region" description="Helical" evidence="8">
    <location>
        <begin position="338"/>
        <end position="357"/>
    </location>
</feature>
<feature type="transmembrane region" description="Helical" evidence="8">
    <location>
        <begin position="20"/>
        <end position="37"/>
    </location>
</feature>
<dbReference type="AlphaFoldDB" id="A0A0G0VWZ9"/>
<feature type="transmembrane region" description="Helical" evidence="8">
    <location>
        <begin position="129"/>
        <end position="148"/>
    </location>
</feature>
<dbReference type="EMBL" id="LCBD01000010">
    <property type="protein sequence ID" value="KKS05299.1"/>
    <property type="molecule type" value="Genomic_DNA"/>
</dbReference>
<reference evidence="10 11" key="1">
    <citation type="journal article" date="2015" name="Nature">
        <title>rRNA introns, odd ribosomes, and small enigmatic genomes across a large radiation of phyla.</title>
        <authorList>
            <person name="Brown C.T."/>
            <person name="Hug L.A."/>
            <person name="Thomas B.C."/>
            <person name="Sharon I."/>
            <person name="Castelle C.J."/>
            <person name="Singh A."/>
            <person name="Wilkins M.J."/>
            <person name="Williams K.H."/>
            <person name="Banfield J.F."/>
        </authorList>
    </citation>
    <scope>NUCLEOTIDE SEQUENCE [LARGE SCALE GENOMIC DNA]</scope>
</reference>
<evidence type="ECO:0000256" key="1">
    <source>
        <dbReference type="ARBA" id="ARBA00004651"/>
    </source>
</evidence>
<feature type="domain" description="Glycosyltransferase RgtA/B/C/D-like" evidence="9">
    <location>
        <begin position="81"/>
        <end position="235"/>
    </location>
</feature>
<evidence type="ECO:0000256" key="5">
    <source>
        <dbReference type="ARBA" id="ARBA00022692"/>
    </source>
</evidence>
<keyword evidence="6 8" id="KW-1133">Transmembrane helix</keyword>
<dbReference type="PANTHER" id="PTHR33908">
    <property type="entry name" value="MANNOSYLTRANSFERASE YKCB-RELATED"/>
    <property type="match status" value="1"/>
</dbReference>
<evidence type="ECO:0000256" key="2">
    <source>
        <dbReference type="ARBA" id="ARBA00022475"/>
    </source>
</evidence>
<evidence type="ECO:0000256" key="8">
    <source>
        <dbReference type="SAM" id="Phobius"/>
    </source>
</evidence>
<dbReference type="Pfam" id="PF13231">
    <property type="entry name" value="PMT_2"/>
    <property type="match status" value="1"/>
</dbReference>
<dbReference type="InterPro" id="IPR050297">
    <property type="entry name" value="LipidA_mod_glycosyltrf_83"/>
</dbReference>
<evidence type="ECO:0000256" key="4">
    <source>
        <dbReference type="ARBA" id="ARBA00022679"/>
    </source>
</evidence>
<dbReference type="GO" id="GO:0005886">
    <property type="term" value="C:plasma membrane"/>
    <property type="evidence" value="ECO:0007669"/>
    <property type="project" value="UniProtKB-SubCell"/>
</dbReference>
<dbReference type="GO" id="GO:0016763">
    <property type="term" value="F:pentosyltransferase activity"/>
    <property type="evidence" value="ECO:0007669"/>
    <property type="project" value="TreeGrafter"/>
</dbReference>
<keyword evidence="4" id="KW-0808">Transferase</keyword>
<evidence type="ECO:0000256" key="3">
    <source>
        <dbReference type="ARBA" id="ARBA00022676"/>
    </source>
</evidence>
<keyword evidence="5 8" id="KW-0812">Transmembrane</keyword>
<feature type="transmembrane region" description="Helical" evidence="8">
    <location>
        <begin position="219"/>
        <end position="236"/>
    </location>
</feature>
<keyword evidence="2" id="KW-1003">Cell membrane</keyword>
<evidence type="ECO:0000256" key="6">
    <source>
        <dbReference type="ARBA" id="ARBA00022989"/>
    </source>
</evidence>
<dbReference type="Proteomes" id="UP000034286">
    <property type="component" value="Unassembled WGS sequence"/>
</dbReference>
<name>A0A0G0VWZ9_9BACT</name>
<dbReference type="GO" id="GO:0009103">
    <property type="term" value="P:lipopolysaccharide biosynthetic process"/>
    <property type="evidence" value="ECO:0007669"/>
    <property type="project" value="UniProtKB-ARBA"/>
</dbReference>
<organism evidence="10 11">
    <name type="scientific">Candidatus Woesebacteria bacterium GW2011_GWE1_41_24</name>
    <dbReference type="NCBI Taxonomy" id="1618597"/>
    <lineage>
        <taxon>Bacteria</taxon>
        <taxon>Candidatus Woeseibacteriota</taxon>
    </lineage>
</organism>
<comment type="subcellular location">
    <subcellularLocation>
        <location evidence="1">Cell membrane</location>
        <topology evidence="1">Multi-pass membrane protein</topology>
    </subcellularLocation>
</comment>
<keyword evidence="7 8" id="KW-0472">Membrane</keyword>
<feature type="transmembrane region" description="Helical" evidence="8">
    <location>
        <begin position="313"/>
        <end position="332"/>
    </location>
</feature>
<proteinExistence type="predicted"/>
<sequence>MRYLKPPESMFKKIDKPAFYKILLVIILGLAAFLRFFRLADLLGFWYDQGRDALVIWDFLYKGKLFLIGPTTGIEGIFRGPWYYWLITPAYFLGNGNPVWPAALLVLISIFSVYIIAKVGREIGGMKMALLAAFIAATSIYIVGSSRWLSNPTPMLLIGVSLIWAVFRFLDKKKWAFPLIAFLVGMALNFGSAMEVFYIPALIILFIWKRKLLPDIKTILISVFIFLLSFFPQILFEVRHPGVLSGPLSQFLFQEKSFSLSFWEMISSRLPFYYSVFSSKFWINGGNIFAPFLILVTLYLIAKKKDIFKNEKFIVISTFAATPFLGGLFFSGNNGNLYDYYFTGYYFVFILLFSYLVTKIARGTAGKIIAILFLGIFIYKNMAEYKKAYLLNVNDYKTIVLNRQMAAIDWIYKDANGREFNVDEYVPPVIPYAYQYLFQWLGEVKYKAQPLTKNVDLLYTLYEVDPDHPERLQAWLDRQKGIGTVLEEQKFGGIVVQERQRIK</sequence>